<protein>
    <submittedName>
        <fullName evidence="2">Uncharacterized protein</fullName>
    </submittedName>
</protein>
<feature type="compositionally biased region" description="Polar residues" evidence="1">
    <location>
        <begin position="140"/>
        <end position="157"/>
    </location>
</feature>
<dbReference type="PANTHER" id="PTHR35717:SF1">
    <property type="entry name" value="OS05G0156200 PROTEIN"/>
    <property type="match status" value="1"/>
</dbReference>
<dbReference type="Proteomes" id="UP000626092">
    <property type="component" value="Unassembled WGS sequence"/>
</dbReference>
<organism evidence="2 3">
    <name type="scientific">Rhododendron simsii</name>
    <name type="common">Sims's rhododendron</name>
    <dbReference type="NCBI Taxonomy" id="118357"/>
    <lineage>
        <taxon>Eukaryota</taxon>
        <taxon>Viridiplantae</taxon>
        <taxon>Streptophyta</taxon>
        <taxon>Embryophyta</taxon>
        <taxon>Tracheophyta</taxon>
        <taxon>Spermatophyta</taxon>
        <taxon>Magnoliopsida</taxon>
        <taxon>eudicotyledons</taxon>
        <taxon>Gunneridae</taxon>
        <taxon>Pentapetalae</taxon>
        <taxon>asterids</taxon>
        <taxon>Ericales</taxon>
        <taxon>Ericaceae</taxon>
        <taxon>Ericoideae</taxon>
        <taxon>Rhodoreae</taxon>
        <taxon>Rhododendron</taxon>
    </lineage>
</organism>
<feature type="region of interest" description="Disordered" evidence="1">
    <location>
        <begin position="124"/>
        <end position="213"/>
    </location>
</feature>
<name>A0A834HK69_RHOSS</name>
<evidence type="ECO:0000256" key="1">
    <source>
        <dbReference type="SAM" id="MobiDB-lite"/>
    </source>
</evidence>
<keyword evidence="3" id="KW-1185">Reference proteome</keyword>
<comment type="caution">
    <text evidence="2">The sequence shown here is derived from an EMBL/GenBank/DDBJ whole genome shotgun (WGS) entry which is preliminary data.</text>
</comment>
<dbReference type="PANTHER" id="PTHR35717">
    <property type="entry name" value="OS05G0156200 PROTEIN"/>
    <property type="match status" value="1"/>
</dbReference>
<gene>
    <name evidence="2" type="ORF">RHSIM_Rhsim01G0289400</name>
</gene>
<sequence>MRMGSEANSSSSPSGKRSRDPEDEVYLDNLHSHKRYLSEVALSLSLCLSRNDEFTSDLSNFNLTPQIYALIVVSISVTEFLDIPIMASSLNGLTVGDPLPDNLMESPARSDNLIYLRDDMSIQYSPMSDDSDDSRYCDTTPINTCSSQPESLQTSPVSPYRYQRPLSGFSYAPPTTTSNPSHSSSIPNATSSQPRQRNTDSEGRFPSSPSDICHSADLRRAALLRSVQMRTQPVGPSPFELPFSSGQECIHNIEETEERPCSFMKSLVDHRDYPIEECSSFSIPDPEYSMEKSCTVVNMKVDEPTHYVESEVRPCSFMKPLGDERDYQIQVRTSLIMSETEYKGETSSVMKMKGDEPADKIL</sequence>
<evidence type="ECO:0000313" key="3">
    <source>
        <dbReference type="Proteomes" id="UP000626092"/>
    </source>
</evidence>
<feature type="compositionally biased region" description="Low complexity" evidence="1">
    <location>
        <begin position="173"/>
        <end position="185"/>
    </location>
</feature>
<evidence type="ECO:0000313" key="2">
    <source>
        <dbReference type="EMBL" id="KAF7152544.1"/>
    </source>
</evidence>
<reference evidence="2" key="1">
    <citation type="submission" date="2019-11" db="EMBL/GenBank/DDBJ databases">
        <authorList>
            <person name="Liu Y."/>
            <person name="Hou J."/>
            <person name="Li T.-Q."/>
            <person name="Guan C.-H."/>
            <person name="Wu X."/>
            <person name="Wu H.-Z."/>
            <person name="Ling F."/>
            <person name="Zhang R."/>
            <person name="Shi X.-G."/>
            <person name="Ren J.-P."/>
            <person name="Chen E.-F."/>
            <person name="Sun J.-M."/>
        </authorList>
    </citation>
    <scope>NUCLEOTIDE SEQUENCE</scope>
    <source>
        <strain evidence="2">Adult_tree_wgs_1</strain>
        <tissue evidence="2">Leaves</tissue>
    </source>
</reference>
<dbReference type="OrthoDB" id="637546at2759"/>
<feature type="region of interest" description="Disordered" evidence="1">
    <location>
        <begin position="1"/>
        <end position="22"/>
    </location>
</feature>
<dbReference type="AlphaFoldDB" id="A0A834HK69"/>
<feature type="compositionally biased region" description="Polar residues" evidence="1">
    <location>
        <begin position="186"/>
        <end position="196"/>
    </location>
</feature>
<proteinExistence type="predicted"/>
<accession>A0A834HK69</accession>
<dbReference type="EMBL" id="WJXA01000001">
    <property type="protein sequence ID" value="KAF7152544.1"/>
    <property type="molecule type" value="Genomic_DNA"/>
</dbReference>